<protein>
    <submittedName>
        <fullName evidence="3">Diguanylate cyclase (GGDEF) domain-containing protein</fullName>
    </submittedName>
</protein>
<dbReference type="NCBIfam" id="TIGR00254">
    <property type="entry name" value="GGDEF"/>
    <property type="match status" value="1"/>
</dbReference>
<sequence>MSEFEARIRSLILRIILVTIIFDIISNIGLTIYYIVTDDLGSEISVYLSERIIMPTAINVLALIAAKRFNDSKKETAKSKYWACAMAFATVVGALAVFQCYFPCLWTGPAIAMIFCSIFHDFKLIRVMFIYSMGIIALAYVFVVGDYPENMSFYMQCAIVSAIITVIAFLLANAMEEYARNVAKLNRENLEKEIELKRRLDFDPLTEVHSRGYMDLRGEEMLKNADRFNPVTVAIIDIDDFKQINDKYGHENGDKVLRTLGLLLNSLIDERHTIVGRYGGEEFLFIFEGGNISEHEALLDALRESFSLINYAFMGPTNNSCSFSGGITVTYERQHLDEVFKVADEALYIAKGKGKNNIVRK</sequence>
<keyword evidence="1" id="KW-1133">Transmembrane helix</keyword>
<dbReference type="GO" id="GO:0052621">
    <property type="term" value="F:diguanylate cyclase activity"/>
    <property type="evidence" value="ECO:0007669"/>
    <property type="project" value="TreeGrafter"/>
</dbReference>
<keyword evidence="1" id="KW-0472">Membrane</keyword>
<proteinExistence type="predicted"/>
<dbReference type="EMBL" id="FNHZ01000001">
    <property type="protein sequence ID" value="SDM43458.1"/>
    <property type="molecule type" value="Genomic_DNA"/>
</dbReference>
<feature type="transmembrane region" description="Helical" evidence="1">
    <location>
        <begin position="81"/>
        <end position="99"/>
    </location>
</feature>
<dbReference type="InterPro" id="IPR043128">
    <property type="entry name" value="Rev_trsase/Diguanyl_cyclase"/>
</dbReference>
<dbReference type="PANTHER" id="PTHR45138:SF9">
    <property type="entry name" value="DIGUANYLATE CYCLASE DGCM-RELATED"/>
    <property type="match status" value="1"/>
</dbReference>
<dbReference type="AlphaFoldDB" id="A0A1G9T730"/>
<feature type="domain" description="GGDEF" evidence="2">
    <location>
        <begin position="229"/>
        <end position="361"/>
    </location>
</feature>
<evidence type="ECO:0000313" key="4">
    <source>
        <dbReference type="Proteomes" id="UP000187651"/>
    </source>
</evidence>
<evidence type="ECO:0000313" key="3">
    <source>
        <dbReference type="EMBL" id="SDM43458.1"/>
    </source>
</evidence>
<feature type="transmembrane region" description="Helical" evidence="1">
    <location>
        <begin position="129"/>
        <end position="147"/>
    </location>
</feature>
<dbReference type="Pfam" id="PF00990">
    <property type="entry name" value="GGDEF"/>
    <property type="match status" value="1"/>
</dbReference>
<evidence type="ECO:0000259" key="2">
    <source>
        <dbReference type="PROSITE" id="PS50887"/>
    </source>
</evidence>
<dbReference type="InterPro" id="IPR000160">
    <property type="entry name" value="GGDEF_dom"/>
</dbReference>
<dbReference type="CDD" id="cd01949">
    <property type="entry name" value="GGDEF"/>
    <property type="match status" value="1"/>
</dbReference>
<dbReference type="PROSITE" id="PS50887">
    <property type="entry name" value="GGDEF"/>
    <property type="match status" value="1"/>
</dbReference>
<dbReference type="GO" id="GO:0005886">
    <property type="term" value="C:plasma membrane"/>
    <property type="evidence" value="ECO:0007669"/>
    <property type="project" value="TreeGrafter"/>
</dbReference>
<keyword evidence="4" id="KW-1185">Reference proteome</keyword>
<accession>A0A1G9T730</accession>
<gene>
    <name evidence="3" type="ORF">SAMN05216544_0237</name>
</gene>
<dbReference type="InterPro" id="IPR050469">
    <property type="entry name" value="Diguanylate_Cyclase"/>
</dbReference>
<dbReference type="SMART" id="SM00267">
    <property type="entry name" value="GGDEF"/>
    <property type="match status" value="1"/>
</dbReference>
<dbReference type="GO" id="GO:1902201">
    <property type="term" value="P:negative regulation of bacterial-type flagellum-dependent cell motility"/>
    <property type="evidence" value="ECO:0007669"/>
    <property type="project" value="TreeGrafter"/>
</dbReference>
<dbReference type="PANTHER" id="PTHR45138">
    <property type="entry name" value="REGULATORY COMPONENTS OF SENSORY TRANSDUCTION SYSTEM"/>
    <property type="match status" value="1"/>
</dbReference>
<dbReference type="InterPro" id="IPR029787">
    <property type="entry name" value="Nucleotide_cyclase"/>
</dbReference>
<dbReference type="GO" id="GO:0043709">
    <property type="term" value="P:cell adhesion involved in single-species biofilm formation"/>
    <property type="evidence" value="ECO:0007669"/>
    <property type="project" value="TreeGrafter"/>
</dbReference>
<evidence type="ECO:0000256" key="1">
    <source>
        <dbReference type="SAM" id="Phobius"/>
    </source>
</evidence>
<dbReference type="Gene3D" id="3.30.70.270">
    <property type="match status" value="1"/>
</dbReference>
<keyword evidence="1" id="KW-0812">Transmembrane</keyword>
<reference evidence="4" key="1">
    <citation type="submission" date="2016-10" db="EMBL/GenBank/DDBJ databases">
        <authorList>
            <person name="Varghese N."/>
            <person name="Submissions S."/>
        </authorList>
    </citation>
    <scope>NUCLEOTIDE SEQUENCE [LARGE SCALE GENOMIC DNA]</scope>
    <source>
        <strain evidence="4">M83</strain>
    </source>
</reference>
<organism evidence="3 4">
    <name type="scientific">Lachnospira pectinoschiza</name>
    <dbReference type="NCBI Taxonomy" id="28052"/>
    <lineage>
        <taxon>Bacteria</taxon>
        <taxon>Bacillati</taxon>
        <taxon>Bacillota</taxon>
        <taxon>Clostridia</taxon>
        <taxon>Lachnospirales</taxon>
        <taxon>Lachnospiraceae</taxon>
        <taxon>Lachnospira</taxon>
    </lineage>
</organism>
<feature type="transmembrane region" description="Helical" evidence="1">
    <location>
        <begin position="12"/>
        <end position="36"/>
    </location>
</feature>
<feature type="transmembrane region" description="Helical" evidence="1">
    <location>
        <begin position="153"/>
        <end position="172"/>
    </location>
</feature>
<name>A0A1G9T730_9FIRM</name>
<feature type="transmembrane region" description="Helical" evidence="1">
    <location>
        <begin position="52"/>
        <end position="69"/>
    </location>
</feature>
<dbReference type="Proteomes" id="UP000187651">
    <property type="component" value="Unassembled WGS sequence"/>
</dbReference>
<dbReference type="SUPFAM" id="SSF55073">
    <property type="entry name" value="Nucleotide cyclase"/>
    <property type="match status" value="1"/>
</dbReference>
<dbReference type="RefSeq" id="WP_074520538.1">
    <property type="nucleotide sequence ID" value="NZ_FNHZ01000001.1"/>
</dbReference>